<accession>A0ABT8HW46</accession>
<evidence type="ECO:0000256" key="1">
    <source>
        <dbReference type="SAM" id="Phobius"/>
    </source>
</evidence>
<dbReference type="Proteomes" id="UP001172721">
    <property type="component" value="Unassembled WGS sequence"/>
</dbReference>
<dbReference type="Pfam" id="PF10694">
    <property type="entry name" value="DUF2500"/>
    <property type="match status" value="1"/>
</dbReference>
<keyword evidence="1" id="KW-0472">Membrane</keyword>
<proteinExistence type="predicted"/>
<dbReference type="EMBL" id="JAUHTR010000005">
    <property type="protein sequence ID" value="MDN4524997.1"/>
    <property type="molecule type" value="Genomic_DNA"/>
</dbReference>
<dbReference type="RefSeq" id="WP_301166040.1">
    <property type="nucleotide sequence ID" value="NZ_JAUHTR010000005.1"/>
</dbReference>
<reference evidence="2" key="1">
    <citation type="submission" date="2023-07" db="EMBL/GenBank/DDBJ databases">
        <title>Fictibacillus sp. isolated from freshwater pond.</title>
        <authorList>
            <person name="Kirdat K."/>
            <person name="Bhat A."/>
            <person name="Mourya A."/>
            <person name="Yadav A."/>
        </authorList>
    </citation>
    <scope>NUCLEOTIDE SEQUENCE</scope>
    <source>
        <strain evidence="2">NE201</strain>
    </source>
</reference>
<keyword evidence="1" id="KW-0812">Transmembrane</keyword>
<evidence type="ECO:0000313" key="2">
    <source>
        <dbReference type="EMBL" id="MDN4524997.1"/>
    </source>
</evidence>
<organism evidence="2 3">
    <name type="scientific">Fictibacillus fluitans</name>
    <dbReference type="NCBI Taxonomy" id="3058422"/>
    <lineage>
        <taxon>Bacteria</taxon>
        <taxon>Bacillati</taxon>
        <taxon>Bacillota</taxon>
        <taxon>Bacilli</taxon>
        <taxon>Bacillales</taxon>
        <taxon>Fictibacillaceae</taxon>
        <taxon>Fictibacillus</taxon>
    </lineage>
</organism>
<evidence type="ECO:0000313" key="3">
    <source>
        <dbReference type="Proteomes" id="UP001172721"/>
    </source>
</evidence>
<dbReference type="InterPro" id="IPR019635">
    <property type="entry name" value="DUF2500"/>
</dbReference>
<gene>
    <name evidence="2" type="ORF">QYB97_10945</name>
</gene>
<keyword evidence="3" id="KW-1185">Reference proteome</keyword>
<keyword evidence="1" id="KW-1133">Transmembrane helix</keyword>
<sequence length="99" mass="10768">MLDDPFGVGAFPFLIGAVTIFIIAAIVVSVIIDTAKGNKNNQSPPEKAMVVTKRTAVHGGGESRAYNRYYVTFQLENGERLEFKVSGEEFGMLVEGDAR</sequence>
<name>A0ABT8HW46_9BACL</name>
<protein>
    <submittedName>
        <fullName evidence="2">DUF2500 domain-containing protein</fullName>
    </submittedName>
</protein>
<feature type="transmembrane region" description="Helical" evidence="1">
    <location>
        <begin position="6"/>
        <end position="32"/>
    </location>
</feature>
<dbReference type="Gene3D" id="2.40.50.660">
    <property type="match status" value="1"/>
</dbReference>
<comment type="caution">
    <text evidence="2">The sequence shown here is derived from an EMBL/GenBank/DDBJ whole genome shotgun (WGS) entry which is preliminary data.</text>
</comment>